<dbReference type="InterPro" id="IPR012093">
    <property type="entry name" value="Pirin"/>
</dbReference>
<dbReference type="GO" id="GO:0046872">
    <property type="term" value="F:metal ion binding"/>
    <property type="evidence" value="ECO:0007669"/>
    <property type="project" value="UniProtKB-KW"/>
</dbReference>
<evidence type="ECO:0000313" key="7">
    <source>
        <dbReference type="Proteomes" id="UP000251241"/>
    </source>
</evidence>
<reference evidence="6 7" key="1">
    <citation type="submission" date="2018-06" db="EMBL/GenBank/DDBJ databases">
        <authorList>
            <consortium name="Pathogen Informatics"/>
            <person name="Doyle S."/>
        </authorList>
    </citation>
    <scope>NUCLEOTIDE SEQUENCE [LARGE SCALE GENOMIC DNA]</scope>
    <source>
        <strain evidence="6 7">NCTC11343</strain>
    </source>
</reference>
<comment type="cofactor">
    <cofactor evidence="2">
        <name>Fe cation</name>
        <dbReference type="ChEBI" id="CHEBI:24875"/>
    </cofactor>
    <text evidence="2">Binds 1 Fe cation per subunit.</text>
</comment>
<dbReference type="RefSeq" id="WP_112375608.1">
    <property type="nucleotide sequence ID" value="NZ_UAUU01000011.1"/>
</dbReference>
<keyword evidence="6" id="KW-0560">Oxidoreductase</keyword>
<dbReference type="CDD" id="cd02909">
    <property type="entry name" value="cupin_pirin_N"/>
    <property type="match status" value="1"/>
</dbReference>
<dbReference type="Pfam" id="PF05726">
    <property type="entry name" value="Pirin_C"/>
    <property type="match status" value="1"/>
</dbReference>
<dbReference type="PANTHER" id="PTHR13903">
    <property type="entry name" value="PIRIN-RELATED"/>
    <property type="match status" value="1"/>
</dbReference>
<feature type="binding site" evidence="2">
    <location>
        <position position="59"/>
    </location>
    <ligand>
        <name>Fe cation</name>
        <dbReference type="ChEBI" id="CHEBI:24875"/>
    </ligand>
</feature>
<dbReference type="InterPro" id="IPR014710">
    <property type="entry name" value="RmlC-like_jellyroll"/>
</dbReference>
<dbReference type="Proteomes" id="UP000251241">
    <property type="component" value="Unassembled WGS sequence"/>
</dbReference>
<name>A0A2X2JCB3_SPHMU</name>
<organism evidence="6 7">
    <name type="scientific">Sphingobacterium multivorum</name>
    <dbReference type="NCBI Taxonomy" id="28454"/>
    <lineage>
        <taxon>Bacteria</taxon>
        <taxon>Pseudomonadati</taxon>
        <taxon>Bacteroidota</taxon>
        <taxon>Sphingobacteriia</taxon>
        <taxon>Sphingobacteriales</taxon>
        <taxon>Sphingobacteriaceae</taxon>
        <taxon>Sphingobacterium</taxon>
    </lineage>
</organism>
<feature type="binding site" evidence="2">
    <location>
        <position position="103"/>
    </location>
    <ligand>
        <name>Fe cation</name>
        <dbReference type="ChEBI" id="CHEBI:24875"/>
    </ligand>
</feature>
<proteinExistence type="inferred from homology"/>
<dbReference type="Gene3D" id="2.60.120.10">
    <property type="entry name" value="Jelly Rolls"/>
    <property type="match status" value="2"/>
</dbReference>
<dbReference type="PANTHER" id="PTHR13903:SF8">
    <property type="entry name" value="PIRIN"/>
    <property type="match status" value="1"/>
</dbReference>
<keyword evidence="2" id="KW-0408">Iron</keyword>
<dbReference type="AlphaFoldDB" id="A0A2X2JCB3"/>
<dbReference type="SUPFAM" id="SSF51182">
    <property type="entry name" value="RmlC-like cupins"/>
    <property type="match status" value="1"/>
</dbReference>
<dbReference type="EMBL" id="UAUU01000011">
    <property type="protein sequence ID" value="SPZ91962.1"/>
    <property type="molecule type" value="Genomic_DNA"/>
</dbReference>
<gene>
    <name evidence="6" type="primary">yhhW_3</name>
    <name evidence="6" type="ORF">NCTC11343_04011</name>
</gene>
<evidence type="ECO:0000313" key="6">
    <source>
        <dbReference type="EMBL" id="SPZ91962.1"/>
    </source>
</evidence>
<dbReference type="InterPro" id="IPR003829">
    <property type="entry name" value="Pirin_N_dom"/>
</dbReference>
<feature type="binding site" evidence="2">
    <location>
        <position position="57"/>
    </location>
    <ligand>
        <name>Fe cation</name>
        <dbReference type="ChEBI" id="CHEBI:24875"/>
    </ligand>
</feature>
<comment type="similarity">
    <text evidence="1 3">Belongs to the pirin family.</text>
</comment>
<keyword evidence="2" id="KW-0479">Metal-binding</keyword>
<dbReference type="EC" id="1.13.11.24" evidence="6"/>
<feature type="binding site" evidence="2">
    <location>
        <position position="101"/>
    </location>
    <ligand>
        <name>Fe cation</name>
        <dbReference type="ChEBI" id="CHEBI:24875"/>
    </ligand>
</feature>
<feature type="domain" description="Pirin C-terminal" evidence="5">
    <location>
        <begin position="178"/>
        <end position="275"/>
    </location>
</feature>
<dbReference type="PIRSF" id="PIRSF006232">
    <property type="entry name" value="Pirin"/>
    <property type="match status" value="1"/>
</dbReference>
<evidence type="ECO:0000259" key="4">
    <source>
        <dbReference type="Pfam" id="PF02678"/>
    </source>
</evidence>
<dbReference type="GO" id="GO:0008127">
    <property type="term" value="F:quercetin 2,3-dioxygenase activity"/>
    <property type="evidence" value="ECO:0007669"/>
    <property type="project" value="UniProtKB-EC"/>
</dbReference>
<protein>
    <submittedName>
        <fullName evidence="6">Quercetin 2,3-dioxygenase</fullName>
        <ecNumber evidence="6">1.13.11.24</ecNumber>
    </submittedName>
</protein>
<dbReference type="InterPro" id="IPR011051">
    <property type="entry name" value="RmlC_Cupin_sf"/>
</dbReference>
<evidence type="ECO:0000256" key="2">
    <source>
        <dbReference type="PIRSR" id="PIRSR006232-1"/>
    </source>
</evidence>
<keyword evidence="6" id="KW-0223">Dioxygenase</keyword>
<sequence length="346" mass="38902">MSNIAIVIEERAADIGNFLVGRLLPFRQKRMVGPFIFIDHMGPDNIAEPHFMDIAPHPHIGLSTLTYLFEGSIMHRDSLGNAVEIKPGAVNWMTAGKGVTHSERTPEQLRSTPHDLHGLQIWVALPKELEKMEPNFVHIEEPQLPHWTEDGVSYRLIAGEIKDHRSEVPVYSPLYLIEIKAEKDATIKLGDHLYGESGLYILHGTVHAEGQEFGPKQILVAKDAKLCEFKMEAGTSVYIFGGEPFPEQRYIDWNFVASDIETLKIAREKWEKHEFPKVPGDDGYIPIPPVNPTLGQKKSLAALFLHLNLAIANVSAVRDYNWKDKTDENKKAGNCGQFPAFLLNKS</sequence>
<accession>A0A2X2JCB3</accession>
<dbReference type="InterPro" id="IPR008778">
    <property type="entry name" value="Pirin_C_dom"/>
</dbReference>
<evidence type="ECO:0000256" key="1">
    <source>
        <dbReference type="ARBA" id="ARBA00008416"/>
    </source>
</evidence>
<dbReference type="Pfam" id="PF02678">
    <property type="entry name" value="Pirin"/>
    <property type="match status" value="1"/>
</dbReference>
<evidence type="ECO:0000256" key="3">
    <source>
        <dbReference type="RuleBase" id="RU003457"/>
    </source>
</evidence>
<evidence type="ECO:0000259" key="5">
    <source>
        <dbReference type="Pfam" id="PF05726"/>
    </source>
</evidence>
<feature type="domain" description="Pirin N-terminal" evidence="4">
    <location>
        <begin position="25"/>
        <end position="123"/>
    </location>
</feature>